<organism evidence="2 3">
    <name type="scientific">Rhodovulum steppense</name>
    <dbReference type="NCBI Taxonomy" id="540251"/>
    <lineage>
        <taxon>Bacteria</taxon>
        <taxon>Pseudomonadati</taxon>
        <taxon>Pseudomonadota</taxon>
        <taxon>Alphaproteobacteria</taxon>
        <taxon>Rhodobacterales</taxon>
        <taxon>Paracoccaceae</taxon>
        <taxon>Rhodovulum</taxon>
    </lineage>
</organism>
<comment type="caution">
    <text evidence="2">The sequence shown here is derived from an EMBL/GenBank/DDBJ whole genome shotgun (WGS) entry which is preliminary data.</text>
</comment>
<dbReference type="Proteomes" id="UP000295277">
    <property type="component" value="Unassembled WGS sequence"/>
</dbReference>
<dbReference type="PANTHER" id="PTHR39189">
    <property type="entry name" value="UPF0173 METAL-DEPENDENT HYDROLASE YTKL"/>
    <property type="match status" value="1"/>
</dbReference>
<dbReference type="SUPFAM" id="SSF56281">
    <property type="entry name" value="Metallo-hydrolase/oxidoreductase"/>
    <property type="match status" value="1"/>
</dbReference>
<feature type="signal peptide" evidence="1">
    <location>
        <begin position="1"/>
        <end position="19"/>
    </location>
</feature>
<gene>
    <name evidence="2" type="ORF">EV216_11263</name>
</gene>
<evidence type="ECO:0000256" key="1">
    <source>
        <dbReference type="SAM" id="SignalP"/>
    </source>
</evidence>
<reference evidence="2 3" key="1">
    <citation type="submission" date="2019-03" db="EMBL/GenBank/DDBJ databases">
        <title>Genomic Encyclopedia of Type Strains, Phase IV (KMG-IV): sequencing the most valuable type-strain genomes for metagenomic binning, comparative biology and taxonomic classification.</title>
        <authorList>
            <person name="Goeker M."/>
        </authorList>
    </citation>
    <scope>NUCLEOTIDE SEQUENCE [LARGE SCALE GENOMIC DNA]</scope>
    <source>
        <strain evidence="2 3">DSM 21153</strain>
    </source>
</reference>
<feature type="chain" id="PRO_5020900772" evidence="1">
    <location>
        <begin position="20"/>
        <end position="276"/>
    </location>
</feature>
<keyword evidence="3" id="KW-1185">Reference proteome</keyword>
<accession>A0A4R1YUB1</accession>
<dbReference type="AlphaFoldDB" id="A0A4R1YUB1"/>
<dbReference type="Gene3D" id="3.60.15.10">
    <property type="entry name" value="Ribonuclease Z/Hydroxyacylglutathione hydrolase-like"/>
    <property type="match status" value="1"/>
</dbReference>
<proteinExistence type="predicted"/>
<dbReference type="PANTHER" id="PTHR39189:SF1">
    <property type="entry name" value="UPF0173 METAL-DEPENDENT HYDROLASE YTKL"/>
    <property type="match status" value="1"/>
</dbReference>
<dbReference type="InterPro" id="IPR036866">
    <property type="entry name" value="RibonucZ/Hydroxyglut_hydro"/>
</dbReference>
<dbReference type="Pfam" id="PF13483">
    <property type="entry name" value="Lactamase_B_3"/>
    <property type="match status" value="1"/>
</dbReference>
<protein>
    <submittedName>
        <fullName evidence="2">L-ascorbate metabolism protein UlaG (Beta-lactamase superfamily)</fullName>
    </submittedName>
</protein>
<dbReference type="OrthoDB" id="7343000at2"/>
<dbReference type="EMBL" id="SLVM01000012">
    <property type="protein sequence ID" value="TCM84426.1"/>
    <property type="molecule type" value="Genomic_DNA"/>
</dbReference>
<evidence type="ECO:0000313" key="2">
    <source>
        <dbReference type="EMBL" id="TCM84426.1"/>
    </source>
</evidence>
<dbReference type="RefSeq" id="WP_132695007.1">
    <property type="nucleotide sequence ID" value="NZ_SLVM01000012.1"/>
</dbReference>
<evidence type="ECO:0000313" key="3">
    <source>
        <dbReference type="Proteomes" id="UP000295277"/>
    </source>
</evidence>
<name>A0A4R1YUB1_9RHOB</name>
<keyword evidence="1" id="KW-0732">Signal</keyword>
<sequence length="276" mass="30074">MIRSCLTALAVLLALPAAAQDRRPSHCIAIAEADPALEYVQLAGFGMPLPDPHSVRISFVDHATFVIETAGGLSAATDFTGFLGTTRLIPDVVTMNNAHQTHFTAFPDPAIPHVLEGWARDGVAADHHLDLGEMLVRNVPTDVRGFDRSVVRENGNSIFVFEVAGLCIGHLGHLHHEPDEMQYASLGRLDVVMAPVDGGLTLDLPTMIRVLERLRSSVVIPMHWFGAQSLERFLAGMSGEFAIRREGAGYLEISLRTLPDRPTVIVLDPQPLRDPE</sequence>